<reference evidence="2 3" key="1">
    <citation type="journal article" date="2020" name="ISME J.">
        <title>Uncovering the hidden diversity of litter-decomposition mechanisms in mushroom-forming fungi.</title>
        <authorList>
            <person name="Floudas D."/>
            <person name="Bentzer J."/>
            <person name="Ahren D."/>
            <person name="Johansson T."/>
            <person name="Persson P."/>
            <person name="Tunlid A."/>
        </authorList>
    </citation>
    <scope>NUCLEOTIDE SEQUENCE [LARGE SCALE GENOMIC DNA]</scope>
    <source>
        <strain evidence="2 3">CBS 146.42</strain>
    </source>
</reference>
<name>A0A8H5LKB3_9AGAR</name>
<feature type="region of interest" description="Disordered" evidence="1">
    <location>
        <begin position="1"/>
        <end position="22"/>
    </location>
</feature>
<organism evidence="2 3">
    <name type="scientific">Leucocoprinus leucothites</name>
    <dbReference type="NCBI Taxonomy" id="201217"/>
    <lineage>
        <taxon>Eukaryota</taxon>
        <taxon>Fungi</taxon>
        <taxon>Dikarya</taxon>
        <taxon>Basidiomycota</taxon>
        <taxon>Agaricomycotina</taxon>
        <taxon>Agaricomycetes</taxon>
        <taxon>Agaricomycetidae</taxon>
        <taxon>Agaricales</taxon>
        <taxon>Agaricineae</taxon>
        <taxon>Agaricaceae</taxon>
        <taxon>Leucocoprinus</taxon>
    </lineage>
</organism>
<dbReference type="OrthoDB" id="3242181at2759"/>
<proteinExistence type="predicted"/>
<evidence type="ECO:0000313" key="3">
    <source>
        <dbReference type="Proteomes" id="UP000559027"/>
    </source>
</evidence>
<keyword evidence="3" id="KW-1185">Reference proteome</keyword>
<dbReference type="Gene3D" id="2.60.40.640">
    <property type="match status" value="1"/>
</dbReference>
<comment type="caution">
    <text evidence="2">The sequence shown here is derived from an EMBL/GenBank/DDBJ whole genome shotgun (WGS) entry which is preliminary data.</text>
</comment>
<dbReference type="AlphaFoldDB" id="A0A8H5LKB3"/>
<protein>
    <submittedName>
        <fullName evidence="2">Uncharacterized protein</fullName>
    </submittedName>
</protein>
<dbReference type="EMBL" id="JAACJO010000003">
    <property type="protein sequence ID" value="KAF5360486.1"/>
    <property type="molecule type" value="Genomic_DNA"/>
</dbReference>
<dbReference type="Proteomes" id="UP000559027">
    <property type="component" value="Unassembled WGS sequence"/>
</dbReference>
<evidence type="ECO:0000256" key="1">
    <source>
        <dbReference type="SAM" id="MobiDB-lite"/>
    </source>
</evidence>
<accession>A0A8H5LKB3</accession>
<evidence type="ECO:0000313" key="2">
    <source>
        <dbReference type="EMBL" id="KAF5360486.1"/>
    </source>
</evidence>
<sequence length="439" mass="48381">MSTQNLLSYSTPVSSLRSPSYTDAASLESERTISRLRGRLAGSFTKQSKHGHARLKLTAQQEGVRMPVYGIGGLVEGVVELDDVKAEGVDSIQVKIEGRLKLQELGEAGDSTAQLVLDTKMLWEKGPDSQECPKTIDFELTLPTTFTTNDGATYPLPPTFEVKLKGIPGFTARIEYSVSALINRPSTVPPMVPRVKSKTLGIHIGTTIVNTPFLYYPRSRPSVPLPRTLNWTPTQGFRLTDEWSTNEAISKTKQSHLQDVIIKLHVPKSKIFCFTQRIPFYLSIESSAVSLAAFLPYAPTTGTKNSKVAMKVEVLRQTTVDVKYENSTNHHARQDMWRVDCIGEGRFHSHLGNEKTTSAFSGEIAIRDAVQICGFKAAGLSVKDCIVLSMTPPDPVQCPFRDFRLVVPIRLATNVWNADGNGTDIVNIRPPSTVLHDTA</sequence>
<dbReference type="InterPro" id="IPR014752">
    <property type="entry name" value="Arrestin-like_C"/>
</dbReference>
<gene>
    <name evidence="2" type="ORF">D9756_005008</name>
</gene>